<proteinExistence type="predicted"/>
<comment type="caution">
    <text evidence="1">The sequence shown here is derived from an EMBL/GenBank/DDBJ whole genome shotgun (WGS) entry which is preliminary data.</text>
</comment>
<sequence>LLVRLNEKGPASRILTCEWCHGLYHLDCIDLREEEITRQILYDKYNPRTARWYCQSCTIQQHVRFLEDVQATEWNEMLDLSNEKAQGSVQRVAGPCSGCGKHLAHRKHSEDRLIICGSGHPWHVTCASMKGMKIPLNKVKTNAKKDGRQAIEWACNLCQEGSGGKRDRPVEDGDDATEDDEDLRQPQEAKRLKRNAGTKTPKTQKAPRTTTPHKQDAQQDNAQPPQHVDLRRDQGDLRQIR</sequence>
<dbReference type="Proteomes" id="UP001186974">
    <property type="component" value="Unassembled WGS sequence"/>
</dbReference>
<gene>
    <name evidence="1" type="ORF">LTS18_002180</name>
</gene>
<organism evidence="1 2">
    <name type="scientific">Coniosporium uncinatum</name>
    <dbReference type="NCBI Taxonomy" id="93489"/>
    <lineage>
        <taxon>Eukaryota</taxon>
        <taxon>Fungi</taxon>
        <taxon>Dikarya</taxon>
        <taxon>Ascomycota</taxon>
        <taxon>Pezizomycotina</taxon>
        <taxon>Dothideomycetes</taxon>
        <taxon>Dothideomycetes incertae sedis</taxon>
        <taxon>Coniosporium</taxon>
    </lineage>
</organism>
<accession>A0ACC3DE78</accession>
<evidence type="ECO:0000313" key="2">
    <source>
        <dbReference type="Proteomes" id="UP001186974"/>
    </source>
</evidence>
<feature type="non-terminal residue" evidence="1">
    <location>
        <position position="1"/>
    </location>
</feature>
<dbReference type="EMBL" id="JAWDJW010006090">
    <property type="protein sequence ID" value="KAK3065969.1"/>
    <property type="molecule type" value="Genomic_DNA"/>
</dbReference>
<protein>
    <submittedName>
        <fullName evidence="1">Uncharacterized protein</fullName>
    </submittedName>
</protein>
<keyword evidence="2" id="KW-1185">Reference proteome</keyword>
<name>A0ACC3DE78_9PEZI</name>
<evidence type="ECO:0000313" key="1">
    <source>
        <dbReference type="EMBL" id="KAK3065969.1"/>
    </source>
</evidence>
<reference evidence="1" key="1">
    <citation type="submission" date="2024-09" db="EMBL/GenBank/DDBJ databases">
        <title>Black Yeasts Isolated from many extreme environments.</title>
        <authorList>
            <person name="Coleine C."/>
            <person name="Stajich J.E."/>
            <person name="Selbmann L."/>
        </authorList>
    </citation>
    <scope>NUCLEOTIDE SEQUENCE</scope>
    <source>
        <strain evidence="1">CCFEE 5737</strain>
    </source>
</reference>